<dbReference type="InterPro" id="IPR027785">
    <property type="entry name" value="UvrD-like_helicase_C"/>
</dbReference>
<gene>
    <name evidence="3" type="ORF">PN36_24080</name>
</gene>
<dbReference type="GO" id="GO:0003678">
    <property type="term" value="F:DNA helicase activity"/>
    <property type="evidence" value="ECO:0007669"/>
    <property type="project" value="InterPro"/>
</dbReference>
<dbReference type="Gene3D" id="3.40.50.300">
    <property type="entry name" value="P-loop containing nucleotide triphosphate hydrolases"/>
    <property type="match status" value="2"/>
</dbReference>
<reference evidence="3 4" key="1">
    <citation type="journal article" date="2016" name="Front. Microbiol.">
        <title>Single-Cell (Meta-)Genomics of a Dimorphic Candidatus Thiomargarita nelsonii Reveals Genomic Plasticity.</title>
        <authorList>
            <person name="Flood B.E."/>
            <person name="Fliss P."/>
            <person name="Jones D.S."/>
            <person name="Dick G.J."/>
            <person name="Jain S."/>
            <person name="Kaster A.K."/>
            <person name="Winkel M."/>
            <person name="Mussmann M."/>
            <person name="Bailey J."/>
        </authorList>
    </citation>
    <scope>NUCLEOTIDE SEQUENCE [LARGE SCALE GENOMIC DNA]</scope>
    <source>
        <strain evidence="3">Hydrate Ridge</strain>
    </source>
</reference>
<dbReference type="FunFam" id="3.40.50.300:FF:001498">
    <property type="entry name" value="ATP-dependent DNA helicase"/>
    <property type="match status" value="1"/>
</dbReference>
<evidence type="ECO:0000313" key="4">
    <source>
        <dbReference type="Proteomes" id="UP000030428"/>
    </source>
</evidence>
<dbReference type="GO" id="GO:0000723">
    <property type="term" value="P:telomere maintenance"/>
    <property type="evidence" value="ECO:0007669"/>
    <property type="project" value="InterPro"/>
</dbReference>
<dbReference type="Proteomes" id="UP000030428">
    <property type="component" value="Unassembled WGS sequence"/>
</dbReference>
<dbReference type="InterPro" id="IPR010285">
    <property type="entry name" value="DNA_helicase_pif1-like_DEAD"/>
</dbReference>
<accession>A0A4E0QR66</accession>
<evidence type="ECO:0000259" key="2">
    <source>
        <dbReference type="Pfam" id="PF13538"/>
    </source>
</evidence>
<protein>
    <submittedName>
        <fullName evidence="3">ATPase AAA</fullName>
    </submittedName>
</protein>
<dbReference type="PANTHER" id="PTHR47642">
    <property type="entry name" value="ATP-DEPENDENT DNA HELICASE"/>
    <property type="match status" value="1"/>
</dbReference>
<dbReference type="Gene3D" id="2.30.30.940">
    <property type="match status" value="1"/>
</dbReference>
<proteinExistence type="predicted"/>
<dbReference type="Pfam" id="PF13538">
    <property type="entry name" value="UvrD_C_2"/>
    <property type="match status" value="1"/>
</dbReference>
<dbReference type="GO" id="GO:0006281">
    <property type="term" value="P:DNA repair"/>
    <property type="evidence" value="ECO:0007669"/>
    <property type="project" value="InterPro"/>
</dbReference>
<sequence>MGKRKNCLFITGKAGTGKSTLLRHFQEISKKKIVVLAPTGIAALNVNGSTLHSFFRLPPRPIYQDEIKVVSGKRRKLYKSVDTIIIDEVSMVRADMMDVIDKFLRLNGKNPNKPFGGAQMIFIGDLFQLPPVVSNNEEAKLFSNSSPFFFSAKVFEKITLEFVELTKVFRQKEQEFIQLLNSIRNNQATYSEIQQINQRYQPQFEPELNEYYVTLTTTNKIASQINTAHLEKLSKPLRQFEGAIKGKFDKGTLPTELILSLKEGAQVMFVKNDNEDRWVNGTIGQIKKIKTDYIEVEIQDKRRYNVKPVKWEIPNYKFDDKTQMVSTEVIGSFTQYPLKLAWAMTIHKSQGKQFDKVIIDLGWGAFAHGQLYVALSRCKTLEGLILKTQVRPKDVIVDNRVKAYVSSRT</sequence>
<dbReference type="PANTHER" id="PTHR47642:SF7">
    <property type="entry name" value="ATP-DEPENDENT DNA HELICASE PIF1"/>
    <property type="match status" value="1"/>
</dbReference>
<dbReference type="InterPro" id="IPR027417">
    <property type="entry name" value="P-loop_NTPase"/>
</dbReference>
<dbReference type="AlphaFoldDB" id="A0A4E0QR66"/>
<organism evidence="3 4">
    <name type="scientific">Candidatus Thiomargarita nelsonii</name>
    <dbReference type="NCBI Taxonomy" id="1003181"/>
    <lineage>
        <taxon>Bacteria</taxon>
        <taxon>Pseudomonadati</taxon>
        <taxon>Pseudomonadota</taxon>
        <taxon>Gammaproteobacteria</taxon>
        <taxon>Thiotrichales</taxon>
        <taxon>Thiotrichaceae</taxon>
        <taxon>Thiomargarita</taxon>
    </lineage>
</organism>
<dbReference type="EMBL" id="JSZA02000123">
    <property type="protein sequence ID" value="TGO02500.1"/>
    <property type="molecule type" value="Genomic_DNA"/>
</dbReference>
<name>A0A4E0QR66_9GAMM</name>
<feature type="domain" description="UvrD-like helicase C-terminal" evidence="2">
    <location>
        <begin position="340"/>
        <end position="380"/>
    </location>
</feature>
<evidence type="ECO:0000259" key="1">
    <source>
        <dbReference type="Pfam" id="PF05970"/>
    </source>
</evidence>
<evidence type="ECO:0000313" key="3">
    <source>
        <dbReference type="EMBL" id="TGO02500.1"/>
    </source>
</evidence>
<dbReference type="SUPFAM" id="SSF52540">
    <property type="entry name" value="P-loop containing nucleoside triphosphate hydrolases"/>
    <property type="match status" value="2"/>
</dbReference>
<dbReference type="InterPro" id="IPR051055">
    <property type="entry name" value="PIF1_helicase"/>
</dbReference>
<dbReference type="CDD" id="cd18809">
    <property type="entry name" value="SF1_C_RecD"/>
    <property type="match status" value="1"/>
</dbReference>
<keyword evidence="4" id="KW-1185">Reference proteome</keyword>
<dbReference type="Pfam" id="PF05970">
    <property type="entry name" value="PIF1"/>
    <property type="match status" value="1"/>
</dbReference>
<comment type="caution">
    <text evidence="3">The sequence shown here is derived from an EMBL/GenBank/DDBJ whole genome shotgun (WGS) entry which is preliminary data.</text>
</comment>
<feature type="domain" description="DNA helicase Pif1-like DEAD-box helicase" evidence="1">
    <location>
        <begin position="4"/>
        <end position="187"/>
    </location>
</feature>